<dbReference type="eggNOG" id="ENOG5033YEJ">
    <property type="taxonomic scope" value="Bacteria"/>
</dbReference>
<dbReference type="KEGG" id="har:HEAR0468"/>
<gene>
    <name evidence="1" type="ordered locus">HEAR0468</name>
</gene>
<dbReference type="Proteomes" id="UP000006697">
    <property type="component" value="Chromosome"/>
</dbReference>
<proteinExistence type="predicted"/>
<name>A4G2E5_HERAR</name>
<keyword evidence="2" id="KW-1185">Reference proteome</keyword>
<sequence length="189" mass="21147">MKHIQPRYFSPLMCLGEIGIALLFVTILQGCTTSSSVQTEFDAKTQARIRVFHGTGAYLYLGNICDGNTHPVIHAAAGGFSYFERNKKIGMPATDDMPFSYHEYAIPANEPLTVKMYWQSQNANGIWEHCGPLYTIFTPDAGQDYDTFMPFYRGVCQGVKVRKFIPNESGKVTTVAARLSGLPFRQCRN</sequence>
<dbReference type="HOGENOM" id="CLU_1432756_0_0_4"/>
<dbReference type="EMBL" id="CU207211">
    <property type="protein sequence ID" value="CAL60682.1"/>
    <property type="molecule type" value="Genomic_DNA"/>
</dbReference>
<dbReference type="PROSITE" id="PS51257">
    <property type="entry name" value="PROKAR_LIPOPROTEIN"/>
    <property type="match status" value="1"/>
</dbReference>
<dbReference type="AlphaFoldDB" id="A4G2E5"/>
<dbReference type="OrthoDB" id="8774604at2"/>
<reference evidence="1 2" key="1">
    <citation type="journal article" date="2007" name="PLoS Genet.">
        <title>A tale of two oxidation states: bacterial colonization of arsenic-rich environments.</title>
        <authorList>
            <person name="Muller D."/>
            <person name="Medigue C."/>
            <person name="Koechler S."/>
            <person name="Barbe V."/>
            <person name="Barakat M."/>
            <person name="Talla E."/>
            <person name="Bonnefoy V."/>
            <person name="Krin E."/>
            <person name="Arsene-Ploetze F."/>
            <person name="Carapito C."/>
            <person name="Chandler M."/>
            <person name="Cournoyer B."/>
            <person name="Cruveiller S."/>
            <person name="Dossat C."/>
            <person name="Duval S."/>
            <person name="Heymann M."/>
            <person name="Leize E."/>
            <person name="Lieutaud A."/>
            <person name="Lievremont D."/>
            <person name="Makita Y."/>
            <person name="Mangenot S."/>
            <person name="Nitschke W."/>
            <person name="Ortet P."/>
            <person name="Perdrial N."/>
            <person name="Schoepp B."/>
            <person name="Siguier N."/>
            <person name="Simeonova D.D."/>
            <person name="Rouy Z."/>
            <person name="Segurens B."/>
            <person name="Turlin E."/>
            <person name="Vallenet D."/>
            <person name="Van Dorsselaer A."/>
            <person name="Weiss S."/>
            <person name="Weissenbach J."/>
            <person name="Lett M.C."/>
            <person name="Danchin A."/>
            <person name="Bertin P.N."/>
        </authorList>
    </citation>
    <scope>NUCLEOTIDE SEQUENCE [LARGE SCALE GENOMIC DNA]</scope>
    <source>
        <strain evidence="2">ULPAs1</strain>
    </source>
</reference>
<evidence type="ECO:0000313" key="2">
    <source>
        <dbReference type="Proteomes" id="UP000006697"/>
    </source>
</evidence>
<accession>A4G2E5</accession>
<evidence type="ECO:0008006" key="3">
    <source>
        <dbReference type="Google" id="ProtNLM"/>
    </source>
</evidence>
<dbReference type="STRING" id="204773.HEAR0468"/>
<organism evidence="1 2">
    <name type="scientific">Herminiimonas arsenicoxydans</name>
    <dbReference type="NCBI Taxonomy" id="204773"/>
    <lineage>
        <taxon>Bacteria</taxon>
        <taxon>Pseudomonadati</taxon>
        <taxon>Pseudomonadota</taxon>
        <taxon>Betaproteobacteria</taxon>
        <taxon>Burkholderiales</taxon>
        <taxon>Oxalobacteraceae</taxon>
        <taxon>Herminiimonas</taxon>
    </lineage>
</organism>
<evidence type="ECO:0000313" key="1">
    <source>
        <dbReference type="EMBL" id="CAL60682.1"/>
    </source>
</evidence>
<protein>
    <recommendedName>
        <fullName evidence="3">Lipoprotein</fullName>
    </recommendedName>
</protein>